<protein>
    <submittedName>
        <fullName evidence="2">Uncharacterized protein</fullName>
    </submittedName>
</protein>
<evidence type="ECO:0000313" key="3">
    <source>
        <dbReference type="Proteomes" id="UP001448207"/>
    </source>
</evidence>
<evidence type="ECO:0000256" key="1">
    <source>
        <dbReference type="SAM" id="MobiDB-lite"/>
    </source>
</evidence>
<feature type="compositionally biased region" description="Low complexity" evidence="1">
    <location>
        <begin position="212"/>
        <end position="242"/>
    </location>
</feature>
<proteinExistence type="predicted"/>
<dbReference type="Proteomes" id="UP001448207">
    <property type="component" value="Unassembled WGS sequence"/>
</dbReference>
<feature type="compositionally biased region" description="Basic and acidic residues" evidence="1">
    <location>
        <begin position="247"/>
        <end position="263"/>
    </location>
</feature>
<feature type="region of interest" description="Disordered" evidence="1">
    <location>
        <begin position="99"/>
        <end position="295"/>
    </location>
</feature>
<feature type="compositionally biased region" description="Polar residues" evidence="1">
    <location>
        <begin position="196"/>
        <end position="206"/>
    </location>
</feature>
<comment type="caution">
    <text evidence="2">The sequence shown here is derived from an EMBL/GenBank/DDBJ whole genome shotgun (WGS) entry which is preliminary data.</text>
</comment>
<gene>
    <name evidence="2" type="ORF">J3Q64DRAFT_1877357</name>
</gene>
<feature type="compositionally biased region" description="Low complexity" evidence="1">
    <location>
        <begin position="162"/>
        <end position="172"/>
    </location>
</feature>
<evidence type="ECO:0000313" key="2">
    <source>
        <dbReference type="EMBL" id="KAL0075917.1"/>
    </source>
</evidence>
<feature type="compositionally biased region" description="Basic and acidic residues" evidence="1">
    <location>
        <begin position="275"/>
        <end position="290"/>
    </location>
</feature>
<keyword evidence="3" id="KW-1185">Reference proteome</keyword>
<accession>A0ABR3AKL3</accession>
<dbReference type="EMBL" id="JBCLYO010000033">
    <property type="protein sequence ID" value="KAL0075917.1"/>
    <property type="molecule type" value="Genomic_DNA"/>
</dbReference>
<feature type="compositionally biased region" description="Basic and acidic residues" evidence="1">
    <location>
        <begin position="100"/>
        <end position="113"/>
    </location>
</feature>
<reference evidence="2 3" key="1">
    <citation type="submission" date="2024-04" db="EMBL/GenBank/DDBJ databases">
        <title>Symmetric and asymmetric DNA N6-adenine methylation regulates different biological responses in Mucorales.</title>
        <authorList>
            <consortium name="Lawrence Berkeley National Laboratory"/>
            <person name="Lax C."/>
            <person name="Mondo S.J."/>
            <person name="Osorio-Concepcion M."/>
            <person name="Muszewska A."/>
            <person name="Corrochano-Luque M."/>
            <person name="Gutierrez G."/>
            <person name="Riley R."/>
            <person name="Lipzen A."/>
            <person name="Guo J."/>
            <person name="Hundley H."/>
            <person name="Amirebrahimi M."/>
            <person name="Ng V."/>
            <person name="Lorenzo-Gutierrez D."/>
            <person name="Binder U."/>
            <person name="Yang J."/>
            <person name="Song Y."/>
            <person name="Canovas D."/>
            <person name="Navarro E."/>
            <person name="Freitag M."/>
            <person name="Gabaldon T."/>
            <person name="Grigoriev I.V."/>
            <person name="Corrochano L.M."/>
            <person name="Nicolas F.E."/>
            <person name="Garre V."/>
        </authorList>
    </citation>
    <scope>NUCLEOTIDE SEQUENCE [LARGE SCALE GENOMIC DNA]</scope>
    <source>
        <strain evidence="2 3">L51</strain>
    </source>
</reference>
<name>A0ABR3AKL3_PHYBL</name>
<sequence>MTHSKSYMIIVDQKSGIWYWLSHHILFFLPFLHPPCDTLSVPAEILYFIYNQPYDILKKGLNLSLKAMLRTSSASAARSLQTACRPSLVSLRFQSTAAAEESKASTDDTKTDAPSKTARLPLSARLGGSGRGKPLENADPFSLFLANARPARTNTGREANRGRPNNNRGPRPQKQAAPGQFDDAVESKPKNGEARTASSTETQSRPPRQPRNNYNNNNSNNTTTTSSEGNNNESTNAPNNNRFRNRSFNDRKTGEANNGDRRFNNSNNNRNNNRSNDRSKSFESRPRRSEVSSSPVRRVVTFIDKDIDWASLNPNESLSAQPVIEGEVDSSVTLGEAQGDYGRYVGIANELKWSDTVNVPALTTLVGGNATYSLPQKSAFLQIVSKATMGA</sequence>
<feature type="compositionally biased region" description="Low complexity" evidence="1">
    <location>
        <begin position="264"/>
        <end position="274"/>
    </location>
</feature>
<organism evidence="2 3">
    <name type="scientific">Phycomyces blakesleeanus</name>
    <dbReference type="NCBI Taxonomy" id="4837"/>
    <lineage>
        <taxon>Eukaryota</taxon>
        <taxon>Fungi</taxon>
        <taxon>Fungi incertae sedis</taxon>
        <taxon>Mucoromycota</taxon>
        <taxon>Mucoromycotina</taxon>
        <taxon>Mucoromycetes</taxon>
        <taxon>Mucorales</taxon>
        <taxon>Phycomycetaceae</taxon>
        <taxon>Phycomyces</taxon>
    </lineage>
</organism>